<dbReference type="SMART" id="SM00708">
    <property type="entry name" value="PhBP"/>
    <property type="match status" value="1"/>
</dbReference>
<gene>
    <name evidence="8" type="primary">obp21</name>
</gene>
<dbReference type="PANTHER" id="PTHR11857">
    <property type="entry name" value="ODORANT BINDING PROTEIN-RELATED"/>
    <property type="match status" value="1"/>
</dbReference>
<evidence type="ECO:0000256" key="1">
    <source>
        <dbReference type="ARBA" id="ARBA00004613"/>
    </source>
</evidence>
<dbReference type="AlphaFoldDB" id="A0A0N7A4X2"/>
<reference evidence="8" key="1">
    <citation type="submission" date="2013-12" db="EMBL/GenBank/DDBJ databases">
        <authorList>
            <person name="Schubert J."/>
        </authorList>
    </citation>
    <scope>NUCLEOTIDE SEQUENCE</scope>
</reference>
<evidence type="ECO:0000256" key="6">
    <source>
        <dbReference type="ARBA" id="ARBA00056866"/>
    </source>
</evidence>
<dbReference type="InterPro" id="IPR006170">
    <property type="entry name" value="PBP/GOBP"/>
</dbReference>
<comment type="subcellular location">
    <subcellularLocation>
        <location evidence="1">Secreted</location>
    </subcellularLocation>
</comment>
<dbReference type="InterPro" id="IPR036728">
    <property type="entry name" value="PBP_GOBP_sf"/>
</dbReference>
<dbReference type="CDD" id="cd23992">
    <property type="entry name" value="PBP_GOBP"/>
    <property type="match status" value="1"/>
</dbReference>
<sequence length="134" mass="14870">MKSFAFVLALTFVVAVYGLTEEQKEKIKAYHKDCSASSGVNQDLITKARKGEFVEDPKLMEHLFCFSKKAGFQNEAGDIQTDVIKAKLGAEIKDSATVDQLIKKCAIKKATPQKTAFDTIKCYYESTPQHISLA</sequence>
<comment type="similarity">
    <text evidence="2">Belongs to the PBP/GOBP family.</text>
</comment>
<protein>
    <submittedName>
        <fullName evidence="8">Odorant-binding protein 21</fullName>
    </submittedName>
</protein>
<keyword evidence="3" id="KW-0964">Secreted</keyword>
<dbReference type="EMBL" id="KF984184">
    <property type="protein sequence ID" value="AIX97067.1"/>
    <property type="molecule type" value="mRNA"/>
</dbReference>
<dbReference type="Gene3D" id="1.10.238.20">
    <property type="entry name" value="Pheromone/general odorant binding protein domain"/>
    <property type="match status" value="1"/>
</dbReference>
<name>A0A0N7A4X2_9CUCU</name>
<dbReference type="GO" id="GO:0007608">
    <property type="term" value="P:sensory perception of smell"/>
    <property type="evidence" value="ECO:0007669"/>
    <property type="project" value="TreeGrafter"/>
</dbReference>
<dbReference type="FunFam" id="1.10.238.20:FF:000001">
    <property type="entry name" value="General odorant-binding protein lush"/>
    <property type="match status" value="1"/>
</dbReference>
<feature type="chain" id="PRO_5006010965" evidence="7">
    <location>
        <begin position="19"/>
        <end position="134"/>
    </location>
</feature>
<feature type="signal peptide" evidence="7">
    <location>
        <begin position="1"/>
        <end position="18"/>
    </location>
</feature>
<evidence type="ECO:0000256" key="2">
    <source>
        <dbReference type="ARBA" id="ARBA00008098"/>
    </source>
</evidence>
<evidence type="ECO:0000256" key="7">
    <source>
        <dbReference type="SAM" id="SignalP"/>
    </source>
</evidence>
<proteinExistence type="evidence at transcript level"/>
<dbReference type="PANTHER" id="PTHR11857:SF43">
    <property type="entry name" value="GEO07291P1-RELATED"/>
    <property type="match status" value="1"/>
</dbReference>
<keyword evidence="4 7" id="KW-0732">Signal</keyword>
<organism evidence="8">
    <name type="scientific">Dastarcus helophoroides</name>
    <dbReference type="NCBI Taxonomy" id="1169899"/>
    <lineage>
        <taxon>Eukaryota</taxon>
        <taxon>Metazoa</taxon>
        <taxon>Ecdysozoa</taxon>
        <taxon>Arthropoda</taxon>
        <taxon>Hexapoda</taxon>
        <taxon>Insecta</taxon>
        <taxon>Pterygota</taxon>
        <taxon>Neoptera</taxon>
        <taxon>Endopterygota</taxon>
        <taxon>Coleoptera</taxon>
        <taxon>Polyphaga</taxon>
        <taxon>Cucujiformia</taxon>
        <taxon>Coccinelloidea</taxon>
        <taxon>Bothrideridae</taxon>
        <taxon>Dastarcus</taxon>
    </lineage>
</organism>
<dbReference type="Pfam" id="PF01395">
    <property type="entry name" value="PBP_GOBP"/>
    <property type="match status" value="1"/>
</dbReference>
<keyword evidence="5" id="KW-0325">Glycoprotein</keyword>
<evidence type="ECO:0000256" key="3">
    <source>
        <dbReference type="ARBA" id="ARBA00022525"/>
    </source>
</evidence>
<dbReference type="GO" id="GO:0005615">
    <property type="term" value="C:extracellular space"/>
    <property type="evidence" value="ECO:0007669"/>
    <property type="project" value="TreeGrafter"/>
</dbReference>
<accession>A0A0N7A4X2</accession>
<evidence type="ECO:0000313" key="8">
    <source>
        <dbReference type="EMBL" id="AIX97067.1"/>
    </source>
</evidence>
<dbReference type="SUPFAM" id="SSF47565">
    <property type="entry name" value="Insect pheromone/odorant-binding proteins"/>
    <property type="match status" value="1"/>
</dbReference>
<dbReference type="GO" id="GO:0005549">
    <property type="term" value="F:odorant binding"/>
    <property type="evidence" value="ECO:0007669"/>
    <property type="project" value="InterPro"/>
</dbReference>
<evidence type="ECO:0000256" key="4">
    <source>
        <dbReference type="ARBA" id="ARBA00022729"/>
    </source>
</evidence>
<reference evidence="8" key="2">
    <citation type="journal article" date="2015" name="Int. J. Biol. Sci.">
        <title>Structure-Based Analysis of the Ligand-Binding Mechanism for DhelOBP21, a C-minus Odorant Binding Protein, from Dastarcus helophoroides (Fairmaire; Coleoptera: Bothrideridae).</title>
        <authorList>
            <person name="Li D.Z."/>
            <person name="Yu G.Q."/>
            <person name="Yi S.C."/>
            <person name="Zhang Y."/>
            <person name="Kong D.X."/>
            <person name="Wang M.Q."/>
        </authorList>
    </citation>
    <scope>NUCLEOTIDE SEQUENCE</scope>
</reference>
<evidence type="ECO:0000256" key="5">
    <source>
        <dbReference type="ARBA" id="ARBA00023180"/>
    </source>
</evidence>
<comment type="function">
    <text evidence="6">May be a carrier protein for lipids.</text>
</comment>